<dbReference type="Proteomes" id="UP001454036">
    <property type="component" value="Unassembled WGS sequence"/>
</dbReference>
<dbReference type="AlphaFoldDB" id="A0AAV3P306"/>
<gene>
    <name evidence="2" type="ORF">LIER_05017</name>
</gene>
<dbReference type="InterPro" id="IPR036397">
    <property type="entry name" value="RNaseH_sf"/>
</dbReference>
<feature type="domain" description="RNase H type-1" evidence="1">
    <location>
        <begin position="80"/>
        <end position="183"/>
    </location>
</feature>
<reference evidence="2 3" key="1">
    <citation type="submission" date="2024-01" db="EMBL/GenBank/DDBJ databases">
        <title>The complete chloroplast genome sequence of Lithospermum erythrorhizon: insights into the phylogenetic relationship among Boraginaceae species and the maternal lineages of purple gromwells.</title>
        <authorList>
            <person name="Okada T."/>
            <person name="Watanabe K."/>
        </authorList>
    </citation>
    <scope>NUCLEOTIDE SEQUENCE [LARGE SCALE GENOMIC DNA]</scope>
</reference>
<proteinExistence type="predicted"/>
<dbReference type="InterPro" id="IPR012337">
    <property type="entry name" value="RNaseH-like_sf"/>
</dbReference>
<dbReference type="PANTHER" id="PTHR48475">
    <property type="entry name" value="RIBONUCLEASE H"/>
    <property type="match status" value="1"/>
</dbReference>
<evidence type="ECO:0000313" key="3">
    <source>
        <dbReference type="Proteomes" id="UP001454036"/>
    </source>
</evidence>
<keyword evidence="3" id="KW-1185">Reference proteome</keyword>
<name>A0AAV3P306_LITER</name>
<accession>A0AAV3P306</accession>
<dbReference type="EMBL" id="BAABME010000669">
    <property type="protein sequence ID" value="GAA0144620.1"/>
    <property type="molecule type" value="Genomic_DNA"/>
</dbReference>
<comment type="caution">
    <text evidence="2">The sequence shown here is derived from an EMBL/GenBank/DDBJ whole genome shotgun (WGS) entry which is preliminary data.</text>
</comment>
<dbReference type="CDD" id="cd09279">
    <property type="entry name" value="RNase_HI_like"/>
    <property type="match status" value="1"/>
</dbReference>
<dbReference type="Gene3D" id="3.30.420.10">
    <property type="entry name" value="Ribonuclease H-like superfamily/Ribonuclease H"/>
    <property type="match status" value="1"/>
</dbReference>
<evidence type="ECO:0000313" key="2">
    <source>
        <dbReference type="EMBL" id="GAA0144620.1"/>
    </source>
</evidence>
<dbReference type="SUPFAM" id="SSF53098">
    <property type="entry name" value="Ribonuclease H-like"/>
    <property type="match status" value="1"/>
</dbReference>
<dbReference type="GO" id="GO:0004523">
    <property type="term" value="F:RNA-DNA hybrid ribonuclease activity"/>
    <property type="evidence" value="ECO:0007669"/>
    <property type="project" value="InterPro"/>
</dbReference>
<protein>
    <recommendedName>
        <fullName evidence="1">RNase H type-1 domain-containing protein</fullName>
    </recommendedName>
</protein>
<sequence length="235" mass="26328">MTPNELKYMPIEKLCLALIFAIKKLKHYFQAHTKAVKGQVLADFLADHPLPSEWELCDELPNEDVMNMEVMPPWQMYFNGVAHQEGAGSGVMFITPQQDLLPYSFSLSHNCSNNVGEYQALILGLEAAADLNVPQLEIYGDSQLVFRQLIKYHGYAERLLQSVNLITLKHVPKKLNKQADALAGLASSLAFPGKEIQVPVCEKWVKPSMFMPYEYEEGEIEATMAVVTGSGIHDD</sequence>
<evidence type="ECO:0000259" key="1">
    <source>
        <dbReference type="Pfam" id="PF13456"/>
    </source>
</evidence>
<organism evidence="2 3">
    <name type="scientific">Lithospermum erythrorhizon</name>
    <name type="common">Purple gromwell</name>
    <name type="synonym">Lithospermum officinale var. erythrorhizon</name>
    <dbReference type="NCBI Taxonomy" id="34254"/>
    <lineage>
        <taxon>Eukaryota</taxon>
        <taxon>Viridiplantae</taxon>
        <taxon>Streptophyta</taxon>
        <taxon>Embryophyta</taxon>
        <taxon>Tracheophyta</taxon>
        <taxon>Spermatophyta</taxon>
        <taxon>Magnoliopsida</taxon>
        <taxon>eudicotyledons</taxon>
        <taxon>Gunneridae</taxon>
        <taxon>Pentapetalae</taxon>
        <taxon>asterids</taxon>
        <taxon>lamiids</taxon>
        <taxon>Boraginales</taxon>
        <taxon>Boraginaceae</taxon>
        <taxon>Boraginoideae</taxon>
        <taxon>Lithospermeae</taxon>
        <taxon>Lithospermum</taxon>
    </lineage>
</organism>
<dbReference type="Pfam" id="PF13456">
    <property type="entry name" value="RVT_3"/>
    <property type="match status" value="1"/>
</dbReference>
<dbReference type="InterPro" id="IPR002156">
    <property type="entry name" value="RNaseH_domain"/>
</dbReference>
<dbReference type="GO" id="GO:0003676">
    <property type="term" value="F:nucleic acid binding"/>
    <property type="evidence" value="ECO:0007669"/>
    <property type="project" value="InterPro"/>
</dbReference>
<dbReference type="PANTHER" id="PTHR48475:SF1">
    <property type="entry name" value="RNASE H TYPE-1 DOMAIN-CONTAINING PROTEIN"/>
    <property type="match status" value="1"/>
</dbReference>